<feature type="compositionally biased region" description="Basic and acidic residues" evidence="1">
    <location>
        <begin position="132"/>
        <end position="145"/>
    </location>
</feature>
<reference evidence="3 4" key="1">
    <citation type="submission" date="2023-07" db="EMBL/GenBank/DDBJ databases">
        <title>Sequencing the genomes of 1000 actinobacteria strains.</title>
        <authorList>
            <person name="Klenk H.-P."/>
        </authorList>
    </citation>
    <scope>NUCLEOTIDE SEQUENCE [LARGE SCALE GENOMIC DNA]</scope>
    <source>
        <strain evidence="3 4">DSM 44709</strain>
    </source>
</reference>
<evidence type="ECO:0000256" key="2">
    <source>
        <dbReference type="SAM" id="Phobius"/>
    </source>
</evidence>
<feature type="region of interest" description="Disordered" evidence="1">
    <location>
        <begin position="125"/>
        <end position="176"/>
    </location>
</feature>
<proteinExistence type="predicted"/>
<keyword evidence="2" id="KW-0472">Membrane</keyword>
<feature type="transmembrane region" description="Helical" evidence="2">
    <location>
        <begin position="67"/>
        <end position="85"/>
    </location>
</feature>
<comment type="caution">
    <text evidence="3">The sequence shown here is derived from an EMBL/GenBank/DDBJ whole genome shotgun (WGS) entry which is preliminary data.</text>
</comment>
<keyword evidence="4" id="KW-1185">Reference proteome</keyword>
<dbReference type="EMBL" id="JAUSUZ010000001">
    <property type="protein sequence ID" value="MDQ0369877.1"/>
    <property type="molecule type" value="Genomic_DNA"/>
</dbReference>
<feature type="transmembrane region" description="Helical" evidence="2">
    <location>
        <begin position="97"/>
        <end position="116"/>
    </location>
</feature>
<accession>A0AAE3W7F9</accession>
<protein>
    <submittedName>
        <fullName evidence="3">Uncharacterized protein</fullName>
    </submittedName>
</protein>
<evidence type="ECO:0000313" key="4">
    <source>
        <dbReference type="Proteomes" id="UP001240236"/>
    </source>
</evidence>
<keyword evidence="2" id="KW-0812">Transmembrane</keyword>
<sequence length="176" mass="18552">MVMRRGLPPAAVLATSVLLGAGGALTLAYGLSGDPMGSVLPPWSLVPYGALYLLLAWAVLRGHGWGRVLLLLLCGAGAALAVARMTQETVLAGLPSLGWPVIYAALVSTPSARAWFRRPPESAEDAFFDPMRGPRENHPADRTSENHPAGPARGTRGDDTTAPPPVRRDRPTDDGQ</sequence>
<dbReference type="AlphaFoldDB" id="A0AAE3W7F9"/>
<feature type="compositionally biased region" description="Basic and acidic residues" evidence="1">
    <location>
        <begin position="166"/>
        <end position="176"/>
    </location>
</feature>
<feature type="transmembrane region" description="Helical" evidence="2">
    <location>
        <begin position="40"/>
        <end position="60"/>
    </location>
</feature>
<evidence type="ECO:0000313" key="3">
    <source>
        <dbReference type="EMBL" id="MDQ0369877.1"/>
    </source>
</evidence>
<dbReference type="Proteomes" id="UP001240236">
    <property type="component" value="Unassembled WGS sequence"/>
</dbReference>
<gene>
    <name evidence="3" type="ORF">J2S42_006546</name>
</gene>
<organism evidence="3 4">
    <name type="scientific">Catenuloplanes indicus</name>
    <dbReference type="NCBI Taxonomy" id="137267"/>
    <lineage>
        <taxon>Bacteria</taxon>
        <taxon>Bacillati</taxon>
        <taxon>Actinomycetota</taxon>
        <taxon>Actinomycetes</taxon>
        <taxon>Micromonosporales</taxon>
        <taxon>Micromonosporaceae</taxon>
        <taxon>Catenuloplanes</taxon>
    </lineage>
</organism>
<dbReference type="RefSeq" id="WP_307245436.1">
    <property type="nucleotide sequence ID" value="NZ_JAUSUZ010000001.1"/>
</dbReference>
<name>A0AAE3W7F9_9ACTN</name>
<evidence type="ECO:0000256" key="1">
    <source>
        <dbReference type="SAM" id="MobiDB-lite"/>
    </source>
</evidence>
<keyword evidence="2" id="KW-1133">Transmembrane helix</keyword>